<sequence length="226" mass="25029">MNAWHLCMDVIPSKVNLIKSRITSDSRFLFCDSEGETGVHILWDCPFAACVWSFSILGRLPSGNCSHSVSEANVTIRMSLFPTRFPGGLVFSLSLPLILPSAPFRPLRGNFLADFSKFSLYVPSSLFAKALAVMEGLALGYSRGSQALYASSLDLSPIGLIVEDSRVISRGITRVSFTVTHIRRQANEVAHRLACFSLAFTRTSLWFEEPPDFILDVLFEDCSSKH</sequence>
<reference evidence="2" key="2">
    <citation type="submission" date="2019-10" db="EMBL/GenBank/DDBJ databases">
        <title>A de novo genome assembly of a pear dwarfing rootstock.</title>
        <authorList>
            <person name="Wang F."/>
            <person name="Wang J."/>
            <person name="Li S."/>
            <person name="Zhang Y."/>
            <person name="Fang M."/>
            <person name="Ma L."/>
            <person name="Zhao Y."/>
            <person name="Jiang S."/>
        </authorList>
    </citation>
    <scope>NUCLEOTIDE SEQUENCE [LARGE SCALE GENOMIC DNA]</scope>
</reference>
<dbReference type="AlphaFoldDB" id="A0A5N5FW14"/>
<name>A0A5N5FW14_9ROSA</name>
<accession>A0A5N5FW14</accession>
<proteinExistence type="predicted"/>
<protein>
    <submittedName>
        <fullName evidence="1">Uncharacterized protein</fullName>
    </submittedName>
</protein>
<reference evidence="1 2" key="1">
    <citation type="submission" date="2019-09" db="EMBL/GenBank/DDBJ databases">
        <authorList>
            <person name="Ou C."/>
        </authorList>
    </citation>
    <scope>NUCLEOTIDE SEQUENCE [LARGE SCALE GENOMIC DNA]</scope>
    <source>
        <strain evidence="1">S2</strain>
        <tissue evidence="1">Leaf</tissue>
    </source>
</reference>
<dbReference type="PANTHER" id="PTHR47074">
    <property type="entry name" value="BNAC02G40300D PROTEIN"/>
    <property type="match status" value="1"/>
</dbReference>
<keyword evidence="2" id="KW-1185">Reference proteome</keyword>
<dbReference type="PANTHER" id="PTHR47074:SF79">
    <property type="entry name" value="PUTATIVE-RELATED"/>
    <property type="match status" value="1"/>
</dbReference>
<evidence type="ECO:0000313" key="2">
    <source>
        <dbReference type="Proteomes" id="UP000327157"/>
    </source>
</evidence>
<reference evidence="1 2" key="3">
    <citation type="submission" date="2019-11" db="EMBL/GenBank/DDBJ databases">
        <title>A de novo genome assembly of a pear dwarfing rootstock.</title>
        <authorList>
            <person name="Wang F."/>
            <person name="Wang J."/>
            <person name="Li S."/>
            <person name="Zhang Y."/>
            <person name="Fang M."/>
            <person name="Ma L."/>
            <person name="Zhao Y."/>
            <person name="Jiang S."/>
        </authorList>
    </citation>
    <scope>NUCLEOTIDE SEQUENCE [LARGE SCALE GENOMIC DNA]</scope>
    <source>
        <strain evidence="1">S2</strain>
        <tissue evidence="1">Leaf</tissue>
    </source>
</reference>
<evidence type="ECO:0000313" key="1">
    <source>
        <dbReference type="EMBL" id="KAB2605352.1"/>
    </source>
</evidence>
<dbReference type="EMBL" id="SMOL01000559">
    <property type="protein sequence ID" value="KAB2605352.1"/>
    <property type="molecule type" value="Genomic_DNA"/>
</dbReference>
<comment type="caution">
    <text evidence="1">The sequence shown here is derived from an EMBL/GenBank/DDBJ whole genome shotgun (WGS) entry which is preliminary data.</text>
</comment>
<dbReference type="OrthoDB" id="1906820at2759"/>
<gene>
    <name evidence="1" type="ORF">D8674_005069</name>
</gene>
<dbReference type="Proteomes" id="UP000327157">
    <property type="component" value="Chromosome 11"/>
</dbReference>
<dbReference type="InterPro" id="IPR052929">
    <property type="entry name" value="RNase_H-like_EbsB-rel"/>
</dbReference>
<organism evidence="1 2">
    <name type="scientific">Pyrus ussuriensis x Pyrus communis</name>
    <dbReference type="NCBI Taxonomy" id="2448454"/>
    <lineage>
        <taxon>Eukaryota</taxon>
        <taxon>Viridiplantae</taxon>
        <taxon>Streptophyta</taxon>
        <taxon>Embryophyta</taxon>
        <taxon>Tracheophyta</taxon>
        <taxon>Spermatophyta</taxon>
        <taxon>Magnoliopsida</taxon>
        <taxon>eudicotyledons</taxon>
        <taxon>Gunneridae</taxon>
        <taxon>Pentapetalae</taxon>
        <taxon>rosids</taxon>
        <taxon>fabids</taxon>
        <taxon>Rosales</taxon>
        <taxon>Rosaceae</taxon>
        <taxon>Amygdaloideae</taxon>
        <taxon>Maleae</taxon>
        <taxon>Pyrus</taxon>
    </lineage>
</organism>